<evidence type="ECO:0000256" key="1">
    <source>
        <dbReference type="ARBA" id="ARBA00005568"/>
    </source>
</evidence>
<protein>
    <submittedName>
        <fullName evidence="5">2-dehydro-3,6-dideoxy-6-sulfogluconate aldolase</fullName>
        <ecNumber evidence="5">4.1.2.58</ecNumber>
    </submittedName>
</protein>
<gene>
    <name evidence="5" type="ORF">E5S67_04326</name>
</gene>
<comment type="caution">
    <text evidence="5">The sequence shown here is derived from an EMBL/GenBank/DDBJ whole genome shotgun (WGS) entry which is preliminary data.</text>
</comment>
<dbReference type="Pfam" id="PF03328">
    <property type="entry name" value="HpcH_HpaI"/>
    <property type="match status" value="1"/>
</dbReference>
<dbReference type="InterPro" id="IPR040442">
    <property type="entry name" value="Pyrv_kinase-like_dom_sf"/>
</dbReference>
<dbReference type="RefSeq" id="WP_172190451.1">
    <property type="nucleotide sequence ID" value="NZ_CAWPPK010000306.1"/>
</dbReference>
<accession>A0ABX2D1X3</accession>
<name>A0ABX2D1X3_9CYAN</name>
<dbReference type="SUPFAM" id="SSF51621">
    <property type="entry name" value="Phosphoenolpyruvate/pyruvate domain"/>
    <property type="match status" value="1"/>
</dbReference>
<proteinExistence type="inferred from homology"/>
<reference evidence="5 6" key="1">
    <citation type="journal article" date="2020" name="Sci. Rep.">
        <title>A novel cyanobacterial geosmin producer, revising GeoA distribution and dispersion patterns in Bacteria.</title>
        <authorList>
            <person name="Churro C."/>
            <person name="Semedo-Aguiar A.P."/>
            <person name="Silva A.D."/>
            <person name="Pereira-Leal J.B."/>
            <person name="Leite R.B."/>
        </authorList>
    </citation>
    <scope>NUCLEOTIDE SEQUENCE [LARGE SCALE GENOMIC DNA]</scope>
    <source>
        <strain evidence="5 6">IPMA8</strain>
    </source>
</reference>
<dbReference type="EC" id="4.1.2.58" evidence="5"/>
<keyword evidence="3 5" id="KW-0456">Lyase</keyword>
<dbReference type="EMBL" id="SRRZ01000089">
    <property type="protein sequence ID" value="NQE36561.1"/>
    <property type="molecule type" value="Genomic_DNA"/>
</dbReference>
<evidence type="ECO:0000313" key="6">
    <source>
        <dbReference type="Proteomes" id="UP000702425"/>
    </source>
</evidence>
<evidence type="ECO:0000256" key="3">
    <source>
        <dbReference type="ARBA" id="ARBA00023239"/>
    </source>
</evidence>
<feature type="domain" description="HpcH/HpaI aldolase/citrate lyase" evidence="4">
    <location>
        <begin position="18"/>
        <end position="242"/>
    </location>
</feature>
<dbReference type="GO" id="GO:0016829">
    <property type="term" value="F:lyase activity"/>
    <property type="evidence" value="ECO:0007669"/>
    <property type="project" value="UniProtKB-KW"/>
</dbReference>
<keyword evidence="6" id="KW-1185">Reference proteome</keyword>
<dbReference type="Proteomes" id="UP000702425">
    <property type="component" value="Unassembled WGS sequence"/>
</dbReference>
<keyword evidence="2" id="KW-0479">Metal-binding</keyword>
<evidence type="ECO:0000313" key="5">
    <source>
        <dbReference type="EMBL" id="NQE36561.1"/>
    </source>
</evidence>
<organism evidence="5 6">
    <name type="scientific">Microcoleus asticus IPMA8</name>
    <dbReference type="NCBI Taxonomy" id="2563858"/>
    <lineage>
        <taxon>Bacteria</taxon>
        <taxon>Bacillati</taxon>
        <taxon>Cyanobacteriota</taxon>
        <taxon>Cyanophyceae</taxon>
        <taxon>Oscillatoriophycideae</taxon>
        <taxon>Oscillatoriales</taxon>
        <taxon>Microcoleaceae</taxon>
        <taxon>Microcoleus</taxon>
        <taxon>Microcoleus asticus</taxon>
    </lineage>
</organism>
<comment type="similarity">
    <text evidence="1">Belongs to the HpcH/HpaI aldolase family.</text>
</comment>
<dbReference type="InterPro" id="IPR050251">
    <property type="entry name" value="HpcH-HpaI_aldolase"/>
</dbReference>
<dbReference type="Gene3D" id="3.20.20.60">
    <property type="entry name" value="Phosphoenolpyruvate-binding domains"/>
    <property type="match status" value="1"/>
</dbReference>
<evidence type="ECO:0000259" key="4">
    <source>
        <dbReference type="Pfam" id="PF03328"/>
    </source>
</evidence>
<evidence type="ECO:0000256" key="2">
    <source>
        <dbReference type="ARBA" id="ARBA00022723"/>
    </source>
</evidence>
<dbReference type="InterPro" id="IPR015813">
    <property type="entry name" value="Pyrv/PenolPyrv_kinase-like_dom"/>
</dbReference>
<sequence length="253" mass="27172">MRQNQLKLKIKQGETVLGLFMNCAYPAFMEICGHAEFDFAVIDMEHGPLHPLAAEDLCRAADCTGIAPIVRVRKNDGPQIQRALDIGSAGVQVPQIESKIDAETAVKSAKYSPLGTRGLSFATRAGLYTAAGTNITDKLNEESLVVIHVEGKGGIDNLAEIVTVPQVDVIFLGPYDLSQSIGIPGQVRDPRVIDMMQEAVQTIRKAGKAAGTFAENPEIAKQWIDAGVQYVALGVDVAVFLRACQSLVKAVRS</sequence>
<dbReference type="PANTHER" id="PTHR30502">
    <property type="entry name" value="2-KETO-3-DEOXY-L-RHAMNONATE ALDOLASE"/>
    <property type="match status" value="1"/>
</dbReference>
<dbReference type="PANTHER" id="PTHR30502:SF0">
    <property type="entry name" value="PHOSPHOENOLPYRUVATE CARBOXYLASE FAMILY PROTEIN"/>
    <property type="match status" value="1"/>
</dbReference>
<dbReference type="InterPro" id="IPR005000">
    <property type="entry name" value="Aldolase/citrate-lyase_domain"/>
</dbReference>